<dbReference type="PRINTS" id="PR00081">
    <property type="entry name" value="GDHRDH"/>
</dbReference>
<dbReference type="KEGG" id="dpl:KGM_201874"/>
<comment type="caution">
    <text evidence="6">The sequence shown here is derived from an EMBL/GenBank/DDBJ whole genome shotgun (WGS) entry which is preliminary data.</text>
</comment>
<dbReference type="InterPro" id="IPR002347">
    <property type="entry name" value="SDR_fam"/>
</dbReference>
<gene>
    <name evidence="6" type="ORF">KGM_201874</name>
</gene>
<dbReference type="Proteomes" id="UP000007151">
    <property type="component" value="Unassembled WGS sequence"/>
</dbReference>
<sequence>MLGFICLAVIGAITVAVFLIDSLWSVLELITSYLTPYFIPTEVLPLSKRFGPWAAVTGSTDGIGKEYALELARLGMNVVLISRSEDKLRTVSREIEKLHGVKTKIIVADFSKGTEIYQNIENGLKDVPLGILEKLHGVKTKIIVADFSKGTEIYQNIENGLKDVPLGILAVTGSTDGIGKEYALELARLGMNVVLISRSEDKLRTVSREIEKLHGVKTKIIVADFSKGTEIYQNIENGLKDVPLGILVNNVGVQYEYPMPLVELPVSKAWELISVNVVAVTTLTRMVLPGMLARGRGAVVNVSSGSELQPLPLMAVYAATKSYVRSLTLALRAEVSPTVTVQHVSPLFVSTKMNTFSPTLLAGNPLVPDARTYARHAVRTLGRVTATSGYWVHGVQSFFIKLAPEWVRIKVGAQMNREFREEHMRAIKRQ</sequence>
<dbReference type="GO" id="GO:0005739">
    <property type="term" value="C:mitochondrion"/>
    <property type="evidence" value="ECO:0007669"/>
    <property type="project" value="UniProtKB-SubCell"/>
</dbReference>
<protein>
    <submittedName>
        <fullName evidence="6">Steroid dehydrogenase isoform 1</fullName>
    </submittedName>
</protein>
<dbReference type="PANTHER" id="PTHR44889">
    <property type="entry name" value="INACTIVE HYDROXYSTEROID DEHYDROGENASE-LIKE PROTEIN 1"/>
    <property type="match status" value="1"/>
</dbReference>
<keyword evidence="7" id="KW-1185">Reference proteome</keyword>
<evidence type="ECO:0000256" key="3">
    <source>
        <dbReference type="ARBA" id="ARBA00023002"/>
    </source>
</evidence>
<dbReference type="eggNOG" id="KOG1014">
    <property type="taxonomic scope" value="Eukaryota"/>
</dbReference>
<dbReference type="Pfam" id="PF00106">
    <property type="entry name" value="adh_short"/>
    <property type="match status" value="2"/>
</dbReference>
<dbReference type="SUPFAM" id="SSF51735">
    <property type="entry name" value="NAD(P)-binding Rossmann-fold domains"/>
    <property type="match status" value="2"/>
</dbReference>
<keyword evidence="3" id="KW-0560">Oxidoreductase</keyword>
<dbReference type="FunCoup" id="A0A212EMX8">
    <property type="interactions" value="779"/>
</dbReference>
<comment type="similarity">
    <text evidence="5">Belongs to the short-chain dehydrogenases/reductases (SDR) family. 17-beta-HSD 3 subfamily.</text>
</comment>
<evidence type="ECO:0000256" key="5">
    <source>
        <dbReference type="ARBA" id="ARBA00038261"/>
    </source>
</evidence>
<evidence type="ECO:0000256" key="4">
    <source>
        <dbReference type="ARBA" id="ARBA00023128"/>
    </source>
</evidence>
<dbReference type="GO" id="GO:0016491">
    <property type="term" value="F:oxidoreductase activity"/>
    <property type="evidence" value="ECO:0007669"/>
    <property type="project" value="UniProtKB-KW"/>
</dbReference>
<dbReference type="PRINTS" id="PR00080">
    <property type="entry name" value="SDRFAMILY"/>
</dbReference>
<reference evidence="6 7" key="1">
    <citation type="journal article" date="2011" name="Cell">
        <title>The monarch butterfly genome yields insights into long-distance migration.</title>
        <authorList>
            <person name="Zhan S."/>
            <person name="Merlin C."/>
            <person name="Boore J.L."/>
            <person name="Reppert S.M."/>
        </authorList>
    </citation>
    <scope>NUCLEOTIDE SEQUENCE [LARGE SCALE GENOMIC DNA]</scope>
    <source>
        <strain evidence="6">F-2</strain>
    </source>
</reference>
<dbReference type="Gene3D" id="3.40.50.720">
    <property type="entry name" value="NAD(P)-binding Rossmann-like Domain"/>
    <property type="match status" value="2"/>
</dbReference>
<dbReference type="FunFam" id="3.40.50.720:FF:000137">
    <property type="entry name" value="Hydroxysteroid (17-beta) dehydrogenase 3"/>
    <property type="match status" value="1"/>
</dbReference>
<proteinExistence type="inferred from homology"/>
<organism evidence="6 7">
    <name type="scientific">Danaus plexippus plexippus</name>
    <dbReference type="NCBI Taxonomy" id="278856"/>
    <lineage>
        <taxon>Eukaryota</taxon>
        <taxon>Metazoa</taxon>
        <taxon>Ecdysozoa</taxon>
        <taxon>Arthropoda</taxon>
        <taxon>Hexapoda</taxon>
        <taxon>Insecta</taxon>
        <taxon>Pterygota</taxon>
        <taxon>Neoptera</taxon>
        <taxon>Endopterygota</taxon>
        <taxon>Lepidoptera</taxon>
        <taxon>Glossata</taxon>
        <taxon>Ditrysia</taxon>
        <taxon>Papilionoidea</taxon>
        <taxon>Nymphalidae</taxon>
        <taxon>Danainae</taxon>
        <taxon>Danaini</taxon>
        <taxon>Danaina</taxon>
        <taxon>Danaus</taxon>
        <taxon>Danaus</taxon>
    </lineage>
</organism>
<evidence type="ECO:0000256" key="2">
    <source>
        <dbReference type="ARBA" id="ARBA00022857"/>
    </source>
</evidence>
<dbReference type="CDD" id="cd05356">
    <property type="entry name" value="17beta-HSD1_like_SDR_c"/>
    <property type="match status" value="1"/>
</dbReference>
<dbReference type="PROSITE" id="PS00061">
    <property type="entry name" value="ADH_SHORT"/>
    <property type="match status" value="1"/>
</dbReference>
<dbReference type="InterPro" id="IPR036291">
    <property type="entry name" value="NAD(P)-bd_dom_sf"/>
</dbReference>
<keyword evidence="2" id="KW-0521">NADP</keyword>
<dbReference type="PANTHER" id="PTHR44889:SF1">
    <property type="entry name" value="INACTIVE HYDROXYSTEROID DEHYDROGENASE-LIKE PROTEIN 1"/>
    <property type="match status" value="1"/>
</dbReference>
<evidence type="ECO:0000313" key="6">
    <source>
        <dbReference type="EMBL" id="OWR42829.1"/>
    </source>
</evidence>
<dbReference type="STRING" id="278856.A0A212EMX8"/>
<evidence type="ECO:0000256" key="1">
    <source>
        <dbReference type="ARBA" id="ARBA00004173"/>
    </source>
</evidence>
<dbReference type="EMBL" id="AGBW02013781">
    <property type="protein sequence ID" value="OWR42829.1"/>
    <property type="molecule type" value="Genomic_DNA"/>
</dbReference>
<dbReference type="InParanoid" id="A0A212EMX8"/>
<name>A0A212EMX8_DANPL</name>
<comment type="subcellular location">
    <subcellularLocation>
        <location evidence="1">Mitochondrion</location>
    </subcellularLocation>
</comment>
<dbReference type="InterPro" id="IPR052149">
    <property type="entry name" value="17-beta-HSD3-like"/>
</dbReference>
<accession>A0A212EMX8</accession>
<dbReference type="AlphaFoldDB" id="A0A212EMX8"/>
<evidence type="ECO:0000313" key="7">
    <source>
        <dbReference type="Proteomes" id="UP000007151"/>
    </source>
</evidence>
<dbReference type="InterPro" id="IPR020904">
    <property type="entry name" value="Sc_DH/Rdtase_CS"/>
</dbReference>
<keyword evidence="4" id="KW-0496">Mitochondrion</keyword>